<name>A0A8X8B487_BRACI</name>
<sequence>MRNLLRSLKPSSQVCAFSGLQDDERVSLKFFYWSDLSGRLMKRRGNRISRAGQLRDALKVLTRMQRAGFEPDLLILQYSYCCFRESE</sequence>
<dbReference type="AlphaFoldDB" id="A0A8X8B487"/>
<protein>
    <submittedName>
        <fullName evidence="1">Uncharacterized protein</fullName>
    </submittedName>
</protein>
<comment type="caution">
    <text evidence="1">The sequence shown here is derived from an EMBL/GenBank/DDBJ whole genome shotgun (WGS) entry which is preliminary data.</text>
</comment>
<dbReference type="OrthoDB" id="185373at2759"/>
<dbReference type="NCBIfam" id="TIGR00756">
    <property type="entry name" value="PPR"/>
    <property type="match status" value="1"/>
</dbReference>
<dbReference type="InterPro" id="IPR002885">
    <property type="entry name" value="PPR_rpt"/>
</dbReference>
<dbReference type="EMBL" id="JAAMPC010000003">
    <property type="protein sequence ID" value="KAG2320622.1"/>
    <property type="molecule type" value="Genomic_DNA"/>
</dbReference>
<evidence type="ECO:0000313" key="1">
    <source>
        <dbReference type="EMBL" id="KAG2320622.1"/>
    </source>
</evidence>
<gene>
    <name evidence="1" type="ORF">Bca52824_013835</name>
</gene>
<keyword evidence="2" id="KW-1185">Reference proteome</keyword>
<reference evidence="1 2" key="1">
    <citation type="submission" date="2020-02" db="EMBL/GenBank/DDBJ databases">
        <authorList>
            <person name="Ma Q."/>
            <person name="Huang Y."/>
            <person name="Song X."/>
            <person name="Pei D."/>
        </authorList>
    </citation>
    <scope>NUCLEOTIDE SEQUENCE [LARGE SCALE GENOMIC DNA]</scope>
    <source>
        <strain evidence="1">Sxm20200214</strain>
        <tissue evidence="1">Leaf</tissue>
    </source>
</reference>
<evidence type="ECO:0000313" key="2">
    <source>
        <dbReference type="Proteomes" id="UP000886595"/>
    </source>
</evidence>
<organism evidence="1 2">
    <name type="scientific">Brassica carinata</name>
    <name type="common">Ethiopian mustard</name>
    <name type="synonym">Abyssinian cabbage</name>
    <dbReference type="NCBI Taxonomy" id="52824"/>
    <lineage>
        <taxon>Eukaryota</taxon>
        <taxon>Viridiplantae</taxon>
        <taxon>Streptophyta</taxon>
        <taxon>Embryophyta</taxon>
        <taxon>Tracheophyta</taxon>
        <taxon>Spermatophyta</taxon>
        <taxon>Magnoliopsida</taxon>
        <taxon>eudicotyledons</taxon>
        <taxon>Gunneridae</taxon>
        <taxon>Pentapetalae</taxon>
        <taxon>rosids</taxon>
        <taxon>malvids</taxon>
        <taxon>Brassicales</taxon>
        <taxon>Brassicaceae</taxon>
        <taxon>Brassiceae</taxon>
        <taxon>Brassica</taxon>
    </lineage>
</organism>
<dbReference type="Proteomes" id="UP000886595">
    <property type="component" value="Unassembled WGS sequence"/>
</dbReference>
<accession>A0A8X8B487</accession>
<proteinExistence type="predicted"/>